<proteinExistence type="predicted"/>
<dbReference type="Proteomes" id="UP000386466">
    <property type="component" value="Unassembled WGS sequence"/>
</dbReference>
<protein>
    <submittedName>
        <fullName evidence="1">Uncharacterized protein</fullName>
    </submittedName>
</protein>
<feature type="non-terminal residue" evidence="1">
    <location>
        <position position="92"/>
    </location>
</feature>
<gene>
    <name evidence="1" type="ORF">LYPA_23C018518</name>
</gene>
<evidence type="ECO:0000313" key="2">
    <source>
        <dbReference type="Proteomes" id="UP000386466"/>
    </source>
</evidence>
<organism evidence="1 2">
    <name type="scientific">Lynx pardinus</name>
    <name type="common">Iberian lynx</name>
    <name type="synonym">Felis pardina</name>
    <dbReference type="NCBI Taxonomy" id="191816"/>
    <lineage>
        <taxon>Eukaryota</taxon>
        <taxon>Metazoa</taxon>
        <taxon>Chordata</taxon>
        <taxon>Craniata</taxon>
        <taxon>Vertebrata</taxon>
        <taxon>Euteleostomi</taxon>
        <taxon>Mammalia</taxon>
        <taxon>Eutheria</taxon>
        <taxon>Laurasiatheria</taxon>
        <taxon>Carnivora</taxon>
        <taxon>Feliformia</taxon>
        <taxon>Felidae</taxon>
        <taxon>Felinae</taxon>
        <taxon>Lynx</taxon>
    </lineage>
</organism>
<name>A0A485NJR0_LYNPA</name>
<reference evidence="1 2" key="1">
    <citation type="submission" date="2019-01" db="EMBL/GenBank/DDBJ databases">
        <authorList>
            <person name="Alioto T."/>
            <person name="Alioto T."/>
        </authorList>
    </citation>
    <scope>NUCLEOTIDE SEQUENCE [LARGE SCALE GENOMIC DNA]</scope>
</reference>
<dbReference type="EMBL" id="CAAGRJ010018884">
    <property type="protein sequence ID" value="VFV33961.1"/>
    <property type="molecule type" value="Genomic_DNA"/>
</dbReference>
<dbReference type="InterPro" id="IPR014721">
    <property type="entry name" value="Ribsml_uS5_D2-typ_fold_subgr"/>
</dbReference>
<sequence>MNRSWVLSIPKEVASTICGAIILGKLFMVPVGQDCWGNTISRPHTVPCKVTSHCGSLLLGLIVPPEALPKKLLMMASIDASYTSARACTVTL</sequence>
<dbReference type="Gene3D" id="3.30.230.10">
    <property type="match status" value="1"/>
</dbReference>
<evidence type="ECO:0000313" key="1">
    <source>
        <dbReference type="EMBL" id="VFV33961.1"/>
    </source>
</evidence>
<keyword evidence="2" id="KW-1185">Reference proteome</keyword>
<accession>A0A485NJR0</accession>
<dbReference type="AlphaFoldDB" id="A0A485NJR0"/>